<accession>A0A9D4CV63</accession>
<name>A0A9D4CV63_DREPO</name>
<sequence length="162" mass="18613">MALTSKIQFDIRISGWGKYGASSYIDIRQKSRILNWGECRASSDINIWHNSRISSLIECRASSYIDIRQKSRISSWDECRASSDWYGFVGCMEAVNLLLCILGFVLHHLGYPSVTKVLYCLNSVVFIAKINKFYRTSSNVGPKMVMVRRMVSQARKTYASFW</sequence>
<comment type="caution">
    <text evidence="1">The sequence shown here is derived from an EMBL/GenBank/DDBJ whole genome shotgun (WGS) entry which is preliminary data.</text>
</comment>
<dbReference type="Proteomes" id="UP000828390">
    <property type="component" value="Unassembled WGS sequence"/>
</dbReference>
<organism evidence="1 2">
    <name type="scientific">Dreissena polymorpha</name>
    <name type="common">Zebra mussel</name>
    <name type="synonym">Mytilus polymorpha</name>
    <dbReference type="NCBI Taxonomy" id="45954"/>
    <lineage>
        <taxon>Eukaryota</taxon>
        <taxon>Metazoa</taxon>
        <taxon>Spiralia</taxon>
        <taxon>Lophotrochozoa</taxon>
        <taxon>Mollusca</taxon>
        <taxon>Bivalvia</taxon>
        <taxon>Autobranchia</taxon>
        <taxon>Heteroconchia</taxon>
        <taxon>Euheterodonta</taxon>
        <taxon>Imparidentia</taxon>
        <taxon>Neoheterodontei</taxon>
        <taxon>Myida</taxon>
        <taxon>Dreissenoidea</taxon>
        <taxon>Dreissenidae</taxon>
        <taxon>Dreissena</taxon>
    </lineage>
</organism>
<dbReference type="AlphaFoldDB" id="A0A9D4CV63"/>
<keyword evidence="2" id="KW-1185">Reference proteome</keyword>
<reference evidence="1" key="2">
    <citation type="submission" date="2020-11" db="EMBL/GenBank/DDBJ databases">
        <authorList>
            <person name="McCartney M.A."/>
            <person name="Auch B."/>
            <person name="Kono T."/>
            <person name="Mallez S."/>
            <person name="Becker A."/>
            <person name="Gohl D.M."/>
            <person name="Silverstein K.A.T."/>
            <person name="Koren S."/>
            <person name="Bechman K.B."/>
            <person name="Herman A."/>
            <person name="Abrahante J.E."/>
            <person name="Garbe J."/>
        </authorList>
    </citation>
    <scope>NUCLEOTIDE SEQUENCE</scope>
    <source>
        <strain evidence="1">Duluth1</strain>
        <tissue evidence="1">Whole animal</tissue>
    </source>
</reference>
<proteinExistence type="predicted"/>
<dbReference type="EMBL" id="JAIWYP010000011">
    <property type="protein sequence ID" value="KAH3733214.1"/>
    <property type="molecule type" value="Genomic_DNA"/>
</dbReference>
<evidence type="ECO:0000313" key="2">
    <source>
        <dbReference type="Proteomes" id="UP000828390"/>
    </source>
</evidence>
<protein>
    <submittedName>
        <fullName evidence="1">Uncharacterized protein</fullName>
    </submittedName>
</protein>
<evidence type="ECO:0000313" key="1">
    <source>
        <dbReference type="EMBL" id="KAH3733214.1"/>
    </source>
</evidence>
<reference evidence="1" key="1">
    <citation type="journal article" date="2019" name="bioRxiv">
        <title>The Genome of the Zebra Mussel, Dreissena polymorpha: A Resource for Invasive Species Research.</title>
        <authorList>
            <person name="McCartney M.A."/>
            <person name="Auch B."/>
            <person name="Kono T."/>
            <person name="Mallez S."/>
            <person name="Zhang Y."/>
            <person name="Obille A."/>
            <person name="Becker A."/>
            <person name="Abrahante J.E."/>
            <person name="Garbe J."/>
            <person name="Badalamenti J.P."/>
            <person name="Herman A."/>
            <person name="Mangelson H."/>
            <person name="Liachko I."/>
            <person name="Sullivan S."/>
            <person name="Sone E.D."/>
            <person name="Koren S."/>
            <person name="Silverstein K.A.T."/>
            <person name="Beckman K.B."/>
            <person name="Gohl D.M."/>
        </authorList>
    </citation>
    <scope>NUCLEOTIDE SEQUENCE</scope>
    <source>
        <strain evidence="1">Duluth1</strain>
        <tissue evidence="1">Whole animal</tissue>
    </source>
</reference>
<gene>
    <name evidence="1" type="ORF">DPMN_039639</name>
</gene>